<accession>T1BMQ8</accession>
<feature type="coiled-coil region" evidence="1">
    <location>
        <begin position="77"/>
        <end position="104"/>
    </location>
</feature>
<gene>
    <name evidence="2" type="ORF">B1A_19138</name>
    <name evidence="3" type="ORF">B1B_02867</name>
</gene>
<keyword evidence="1" id="KW-0175">Coiled coil</keyword>
<dbReference type="EMBL" id="AUZY01001718">
    <property type="protein sequence ID" value="EQD74096.1"/>
    <property type="molecule type" value="Genomic_DNA"/>
</dbReference>
<proteinExistence type="predicted"/>
<name>T1BMQ8_9ZZZZ</name>
<comment type="caution">
    <text evidence="3">The sequence shown here is derived from an EMBL/GenBank/DDBJ whole genome shotgun (WGS) entry which is preliminary data.</text>
</comment>
<dbReference type="AlphaFoldDB" id="T1BMQ8"/>
<reference evidence="3" key="2">
    <citation type="journal article" date="2014" name="ISME J.">
        <title>Microbial stratification in low pH oxic and suboxic macroscopic growths along an acid mine drainage.</title>
        <authorList>
            <person name="Mendez-Garcia C."/>
            <person name="Mesa V."/>
            <person name="Sprenger R.R."/>
            <person name="Richter M."/>
            <person name="Diez M.S."/>
            <person name="Solano J."/>
            <person name="Bargiela R."/>
            <person name="Golyshina O.V."/>
            <person name="Manteca A."/>
            <person name="Ramos J.L."/>
            <person name="Gallego J.R."/>
            <person name="Llorente I."/>
            <person name="Martins Dos Santos V.A."/>
            <person name="Jensen O.N."/>
            <person name="Pelaez A.I."/>
            <person name="Sanchez J."/>
            <person name="Ferrer M."/>
        </authorList>
    </citation>
    <scope>NUCLEOTIDE SEQUENCE</scope>
</reference>
<dbReference type="EMBL" id="AUZX01014122">
    <property type="protein sequence ID" value="EQD32926.1"/>
    <property type="molecule type" value="Genomic_DNA"/>
</dbReference>
<evidence type="ECO:0000256" key="1">
    <source>
        <dbReference type="SAM" id="Coils"/>
    </source>
</evidence>
<protein>
    <submittedName>
        <fullName evidence="3">Uncharacterized protein</fullName>
    </submittedName>
</protein>
<evidence type="ECO:0000313" key="2">
    <source>
        <dbReference type="EMBL" id="EQD32926.1"/>
    </source>
</evidence>
<evidence type="ECO:0000313" key="3">
    <source>
        <dbReference type="EMBL" id="EQD74096.1"/>
    </source>
</evidence>
<organism evidence="3">
    <name type="scientific">mine drainage metagenome</name>
    <dbReference type="NCBI Taxonomy" id="410659"/>
    <lineage>
        <taxon>unclassified sequences</taxon>
        <taxon>metagenomes</taxon>
        <taxon>ecological metagenomes</taxon>
    </lineage>
</organism>
<reference evidence="3" key="1">
    <citation type="submission" date="2013-08" db="EMBL/GenBank/DDBJ databases">
        <authorList>
            <person name="Mendez C."/>
            <person name="Richter M."/>
            <person name="Ferrer M."/>
            <person name="Sanchez J."/>
        </authorList>
    </citation>
    <scope>NUCLEOTIDE SEQUENCE</scope>
</reference>
<sequence length="136" mass="15365">MAKHLADRDIERVAEILDGWKGKLTWEALSAACMPVIHTAPARQTLARSVRIKDAFKAVKRRLRDEPEPALKAAPSMRVASERIARLTNENERLKAENSRLLEQFVVWQYNAHIRGLADTDLNKQLPGIDRGNTEG</sequence>